<reference evidence="2 3" key="1">
    <citation type="submission" date="2017-05" db="EMBL/GenBank/DDBJ databases">
        <authorList>
            <person name="Song R."/>
            <person name="Chenine A.L."/>
            <person name="Ruprecht R.M."/>
        </authorList>
    </citation>
    <scope>NUCLEOTIDE SEQUENCE [LARGE SCALE GENOMIC DNA]</scope>
</reference>
<feature type="domain" description="RNA ligase" evidence="1">
    <location>
        <begin position="228"/>
        <end position="435"/>
    </location>
</feature>
<evidence type="ECO:0000313" key="3">
    <source>
        <dbReference type="Proteomes" id="UP000225448"/>
    </source>
</evidence>
<keyword evidence="3" id="KW-1185">Reference proteome</keyword>
<name>A0A1Y0T0C6_9CAUD</name>
<dbReference type="Gene3D" id="3.30.470.30">
    <property type="entry name" value="DNA ligase/mRNA capping enzyme"/>
    <property type="match status" value="1"/>
</dbReference>
<dbReference type="EMBL" id="MF042360">
    <property type="protein sequence ID" value="ARV76938.1"/>
    <property type="molecule type" value="Genomic_DNA"/>
</dbReference>
<organism evidence="2 3">
    <name type="scientific">Pseudomonas phage Phabio</name>
    <dbReference type="NCBI Taxonomy" id="2006668"/>
    <lineage>
        <taxon>Viruses</taxon>
        <taxon>Duplodnaviria</taxon>
        <taxon>Heunggongvirae</taxon>
        <taxon>Uroviricota</taxon>
        <taxon>Caudoviricetes</taxon>
        <taxon>Chimalliviridae</taxon>
        <taxon>Phabiovirus</taxon>
        <taxon>Phabiovirus phabio</taxon>
    </lineage>
</organism>
<dbReference type="InterPro" id="IPR021122">
    <property type="entry name" value="RNA_ligase_dom_REL/Rnl2"/>
</dbReference>
<sequence>MTEQTKVFDVTPVDVVIAPPQPPVRVVKPLEELSTCSWMLEKDRKLARVVVIDDVVEHKNADKLELCIVGGWQCVSAKGNFKKGDRAVYCEIDSLLPTDYADFNFLENRNSDNRQIKGKRYHRLLTAKLRKELSQGLLIPVPAKFKDAPVDTNLTLELGILKYEGKPTPEQRERDSRPKTAYVRLASWFLKGLSGALLPWPRQLIKSDQDRVQNKSTAFETAKAAGTKFEVTYKLDGSSMTSFLINDEGTLRSGVCSRNYELQLGGKEYSFWDKLRLYIGTTMMRNRRFFETWKWNKVEWVNTSAGVSDNFTEAYTKLKIADKLWKYYQDTGVAITVQGELIGPTIQQNFEGVEDNQYYIYTVYKDGYKEVLPAEAREIVKALGLKYIPLIDEEWVIPEDWTVQDILKMAEGQRAFNQSKQTFREGLVFKGTDEVISWKAISNSYLLWKTKQEEKEAKEAEAAAITEGEGAGIPV</sequence>
<dbReference type="Pfam" id="PF09414">
    <property type="entry name" value="RNA_ligase"/>
    <property type="match status" value="1"/>
</dbReference>
<protein>
    <submittedName>
        <fullName evidence="2">Putative RNA ligase</fullName>
    </submittedName>
</protein>
<proteinExistence type="predicted"/>
<dbReference type="GO" id="GO:0016874">
    <property type="term" value="F:ligase activity"/>
    <property type="evidence" value="ECO:0007669"/>
    <property type="project" value="UniProtKB-KW"/>
</dbReference>
<dbReference type="Pfam" id="PF21189">
    <property type="entry name" value="PHA02142"/>
    <property type="match status" value="1"/>
</dbReference>
<dbReference type="Proteomes" id="UP000225448">
    <property type="component" value="Segment"/>
</dbReference>
<evidence type="ECO:0000313" key="2">
    <source>
        <dbReference type="EMBL" id="ARV76938.1"/>
    </source>
</evidence>
<keyword evidence="2" id="KW-0436">Ligase</keyword>
<evidence type="ECO:0000259" key="1">
    <source>
        <dbReference type="Pfam" id="PF09414"/>
    </source>
</evidence>
<accession>A0A1Y0T0C6</accession>
<gene>
    <name evidence="2" type="ORF">PHABIO_307</name>
</gene>